<dbReference type="InterPro" id="IPR017953">
    <property type="entry name" value="Carbohydrate_kinase_pred_CS"/>
</dbReference>
<dbReference type="Pfam" id="PF01256">
    <property type="entry name" value="Carb_kinase"/>
    <property type="match status" value="1"/>
</dbReference>
<evidence type="ECO:0000256" key="8">
    <source>
        <dbReference type="ARBA" id="ARBA00022857"/>
    </source>
</evidence>
<keyword evidence="6 17" id="KW-0547">Nucleotide-binding</keyword>
<keyword evidence="11 18" id="KW-0413">Isomerase</keyword>
<dbReference type="InterPro" id="IPR036652">
    <property type="entry name" value="YjeF_N_dom_sf"/>
</dbReference>
<dbReference type="HAMAP" id="MF_01965">
    <property type="entry name" value="NADHX_dehydratase"/>
    <property type="match status" value="1"/>
</dbReference>
<evidence type="ECO:0000256" key="2">
    <source>
        <dbReference type="ARBA" id="ARBA00000909"/>
    </source>
</evidence>
<organism evidence="21 22">
    <name type="scientific">Antrihabitans stalagmiti</name>
    <dbReference type="NCBI Taxonomy" id="2799499"/>
    <lineage>
        <taxon>Bacteria</taxon>
        <taxon>Bacillati</taxon>
        <taxon>Actinomycetota</taxon>
        <taxon>Actinomycetes</taxon>
        <taxon>Mycobacteriales</taxon>
        <taxon>Nocardiaceae</taxon>
        <taxon>Antrihabitans</taxon>
    </lineage>
</organism>
<evidence type="ECO:0000256" key="11">
    <source>
        <dbReference type="ARBA" id="ARBA00023235"/>
    </source>
</evidence>
<evidence type="ECO:0000256" key="1">
    <source>
        <dbReference type="ARBA" id="ARBA00000013"/>
    </source>
</evidence>
<dbReference type="PROSITE" id="PS01050">
    <property type="entry name" value="YJEF_C_2"/>
    <property type="match status" value="1"/>
</dbReference>
<dbReference type="InterPro" id="IPR030677">
    <property type="entry name" value="Nnr"/>
</dbReference>
<dbReference type="SUPFAM" id="SSF53613">
    <property type="entry name" value="Ribokinase-like"/>
    <property type="match status" value="1"/>
</dbReference>
<feature type="domain" description="YjeF N-terminal" evidence="20">
    <location>
        <begin position="5"/>
        <end position="203"/>
    </location>
</feature>
<evidence type="ECO:0000313" key="22">
    <source>
        <dbReference type="Proteomes" id="UP000655868"/>
    </source>
</evidence>
<proteinExistence type="inferred from homology"/>
<dbReference type="InterPro" id="IPR000631">
    <property type="entry name" value="CARKD"/>
</dbReference>
<evidence type="ECO:0000256" key="6">
    <source>
        <dbReference type="ARBA" id="ARBA00022741"/>
    </source>
</evidence>
<sequence>MRGYYTADEVRTAEAGLFDEVADGVPMRRAAYGLATVVAAELRAATGGVAGRSVTLLVGSGDNGGDALWAGSMLRRRGVAVRAVLLDPDRAHVKGLAAFRKSGGRIETDIGTPDVVIDGIVGISGSGPLRPAAARLVETIAAPIVAADLPSGVDANTGAVDGPAVTATVTVAFGALKPVHALAAARCGRIELIPIGLRLPDARLQALEPAEVGALWPVPGPFDDKYSQGVVGIRAGSATYPGAAVLCTGAAVAATSGMVRYVGSATDQVLAHCPEVVAAQTIRDAGRVQSWVVGPGGGTDEAALQALQDILATDLPVVVDADALTLVAADPDLVRNRSAPTVLTPHAGEFARLTGSPIGLDRLGAVRDLAAKWGVTVLLKGRSTLVAGSGRTLVNDAGGSWAATAGAGDVLSGIVGALLASGLDADRSAAAAARVHALAANLAATRSGNVGAPISASPLLAQVGAAIRVLRGQSLSP</sequence>
<comment type="catalytic activity">
    <reaction evidence="16 17 18">
        <text>(6S)-NADPHX + ADP = AMP + phosphate + NADPH + H(+)</text>
        <dbReference type="Rhea" id="RHEA:32235"/>
        <dbReference type="ChEBI" id="CHEBI:15378"/>
        <dbReference type="ChEBI" id="CHEBI:43474"/>
        <dbReference type="ChEBI" id="CHEBI:57783"/>
        <dbReference type="ChEBI" id="CHEBI:64076"/>
        <dbReference type="ChEBI" id="CHEBI:456215"/>
        <dbReference type="ChEBI" id="CHEBI:456216"/>
        <dbReference type="EC" id="4.2.1.136"/>
    </reaction>
</comment>
<comment type="catalytic activity">
    <reaction evidence="1 18">
        <text>(6R)-NADHX = (6S)-NADHX</text>
        <dbReference type="Rhea" id="RHEA:32215"/>
        <dbReference type="ChEBI" id="CHEBI:64074"/>
        <dbReference type="ChEBI" id="CHEBI:64075"/>
        <dbReference type="EC" id="5.1.99.6"/>
    </reaction>
</comment>
<dbReference type="GO" id="GO:0046496">
    <property type="term" value="P:nicotinamide nucleotide metabolic process"/>
    <property type="evidence" value="ECO:0007669"/>
    <property type="project" value="UniProtKB-UniRule"/>
</dbReference>
<keyword evidence="9 18" id="KW-0630">Potassium</keyword>
<evidence type="ECO:0000256" key="17">
    <source>
        <dbReference type="HAMAP-Rule" id="MF_01965"/>
    </source>
</evidence>
<evidence type="ECO:0000256" key="14">
    <source>
        <dbReference type="ARBA" id="ARBA00025153"/>
    </source>
</evidence>
<comment type="subunit">
    <text evidence="17">Homotetramer.</text>
</comment>
<name>A0A934NNQ7_9NOCA</name>
<dbReference type="AlphaFoldDB" id="A0A934NNQ7"/>
<keyword evidence="22" id="KW-1185">Reference proteome</keyword>
<dbReference type="Pfam" id="PF03853">
    <property type="entry name" value="YjeF_N"/>
    <property type="match status" value="1"/>
</dbReference>
<comment type="similarity">
    <text evidence="17">Belongs to the NnrD/CARKD family.</text>
</comment>
<dbReference type="GO" id="GO:0005524">
    <property type="term" value="F:ATP binding"/>
    <property type="evidence" value="ECO:0007669"/>
    <property type="project" value="UniProtKB-UniRule"/>
</dbReference>
<evidence type="ECO:0000256" key="18">
    <source>
        <dbReference type="PIRNR" id="PIRNR017184"/>
    </source>
</evidence>
<keyword evidence="7 17" id="KW-0067">ATP-binding</keyword>
<protein>
    <recommendedName>
        <fullName evidence="17">ADP-dependent (S)-NAD(P)H-hydrate dehydratase</fullName>
        <ecNumber evidence="17">4.2.1.136</ecNumber>
    </recommendedName>
    <alternativeName>
        <fullName evidence="17">ADP-dependent NAD(P)HX dehydratase</fullName>
    </alternativeName>
</protein>
<keyword evidence="8 17" id="KW-0521">NADP</keyword>
<dbReference type="GO" id="GO:0052856">
    <property type="term" value="F:NAD(P)HX epimerase activity"/>
    <property type="evidence" value="ECO:0007669"/>
    <property type="project" value="UniProtKB-EC"/>
</dbReference>
<gene>
    <name evidence="17" type="primary">nnrD</name>
    <name evidence="21" type="ORF">JGU71_06635</name>
</gene>
<feature type="binding site" evidence="17">
    <location>
        <position position="346"/>
    </location>
    <ligand>
        <name>(6S)-NADPHX</name>
        <dbReference type="ChEBI" id="CHEBI:64076"/>
    </ligand>
</feature>
<evidence type="ECO:0000256" key="3">
    <source>
        <dbReference type="ARBA" id="ARBA00006001"/>
    </source>
</evidence>
<evidence type="ECO:0000256" key="15">
    <source>
        <dbReference type="ARBA" id="ARBA00048238"/>
    </source>
</evidence>
<evidence type="ECO:0000256" key="16">
    <source>
        <dbReference type="ARBA" id="ARBA00049209"/>
    </source>
</evidence>
<comment type="caution">
    <text evidence="21">The sequence shown here is derived from an EMBL/GenBank/DDBJ whole genome shotgun (WGS) entry which is preliminary data.</text>
</comment>
<dbReference type="SUPFAM" id="SSF64153">
    <property type="entry name" value="YjeF N-terminal domain-like"/>
    <property type="match status" value="1"/>
</dbReference>
<dbReference type="EMBL" id="JAEMNV010000002">
    <property type="protein sequence ID" value="MBJ8338554.1"/>
    <property type="molecule type" value="Genomic_DNA"/>
</dbReference>
<dbReference type="GO" id="GO:0046872">
    <property type="term" value="F:metal ion binding"/>
    <property type="evidence" value="ECO:0007669"/>
    <property type="project" value="UniProtKB-UniRule"/>
</dbReference>
<evidence type="ECO:0000256" key="10">
    <source>
        <dbReference type="ARBA" id="ARBA00023027"/>
    </source>
</evidence>
<comment type="function">
    <text evidence="17">Catalyzes the dehydration of the S-form of NAD(P)HX at the expense of ADP, which is converted to AMP. Together with NAD(P)HX epimerase, which catalyzes the epimerization of the S- and R-forms, the enzyme allows the repair of both epimers of NAD(P)HX, a damaged form of NAD(P)H that is a result of enzymatic or heat-dependent hydration.</text>
</comment>
<dbReference type="PANTHER" id="PTHR12592:SF0">
    <property type="entry name" value="ATP-DEPENDENT (S)-NAD(P)H-HYDRATE DEHYDRATASE"/>
    <property type="match status" value="1"/>
</dbReference>
<dbReference type="PIRSF" id="PIRSF017184">
    <property type="entry name" value="Nnr"/>
    <property type="match status" value="1"/>
</dbReference>
<dbReference type="CDD" id="cd01171">
    <property type="entry name" value="YXKO-related"/>
    <property type="match status" value="1"/>
</dbReference>
<feature type="binding site" evidence="17">
    <location>
        <position position="296"/>
    </location>
    <ligand>
        <name>(6S)-NADPHX</name>
        <dbReference type="ChEBI" id="CHEBI:64076"/>
    </ligand>
</feature>
<dbReference type="EC" id="4.2.1.136" evidence="17"/>
<feature type="binding site" evidence="17">
    <location>
        <begin position="380"/>
        <end position="384"/>
    </location>
    <ligand>
        <name>AMP</name>
        <dbReference type="ChEBI" id="CHEBI:456215"/>
    </ligand>
</feature>
<evidence type="ECO:0000256" key="13">
    <source>
        <dbReference type="ARBA" id="ARBA00023268"/>
    </source>
</evidence>
<dbReference type="NCBIfam" id="TIGR00196">
    <property type="entry name" value="yjeF_cterm"/>
    <property type="match status" value="1"/>
</dbReference>
<evidence type="ECO:0000256" key="7">
    <source>
        <dbReference type="ARBA" id="ARBA00022840"/>
    </source>
</evidence>
<keyword evidence="10 17" id="KW-0520">NAD</keyword>
<keyword evidence="12 17" id="KW-0456">Lyase</keyword>
<evidence type="ECO:0000313" key="21">
    <source>
        <dbReference type="EMBL" id="MBJ8338554.1"/>
    </source>
</evidence>
<comment type="cofactor">
    <cofactor evidence="18">
        <name>K(+)</name>
        <dbReference type="ChEBI" id="CHEBI:29103"/>
    </cofactor>
    <text evidence="18">Binds 1 potassium ion per subunit.</text>
</comment>
<evidence type="ECO:0000259" key="20">
    <source>
        <dbReference type="PROSITE" id="PS51385"/>
    </source>
</evidence>
<feature type="binding site" evidence="17">
    <location>
        <position position="408"/>
    </location>
    <ligand>
        <name>AMP</name>
        <dbReference type="ChEBI" id="CHEBI:456215"/>
    </ligand>
</feature>
<comment type="similarity">
    <text evidence="4 18">In the C-terminal section; belongs to the NnrD/CARKD family.</text>
</comment>
<comment type="similarity">
    <text evidence="3 18">In the N-terminal section; belongs to the NnrE/AIBP family.</text>
</comment>
<evidence type="ECO:0000256" key="12">
    <source>
        <dbReference type="ARBA" id="ARBA00023239"/>
    </source>
</evidence>
<dbReference type="PROSITE" id="PS51383">
    <property type="entry name" value="YJEF_C_3"/>
    <property type="match status" value="1"/>
</dbReference>
<dbReference type="PROSITE" id="PS51385">
    <property type="entry name" value="YJEF_N"/>
    <property type="match status" value="1"/>
</dbReference>
<comment type="cofactor">
    <cofactor evidence="17">
        <name>Mg(2+)</name>
        <dbReference type="ChEBI" id="CHEBI:18420"/>
    </cofactor>
</comment>
<comment type="catalytic activity">
    <reaction evidence="15 17 18">
        <text>(6S)-NADHX + ADP = AMP + phosphate + NADH + H(+)</text>
        <dbReference type="Rhea" id="RHEA:32223"/>
        <dbReference type="ChEBI" id="CHEBI:15378"/>
        <dbReference type="ChEBI" id="CHEBI:43474"/>
        <dbReference type="ChEBI" id="CHEBI:57945"/>
        <dbReference type="ChEBI" id="CHEBI:64074"/>
        <dbReference type="ChEBI" id="CHEBI:456215"/>
        <dbReference type="ChEBI" id="CHEBI:456216"/>
        <dbReference type="EC" id="4.2.1.136"/>
    </reaction>
</comment>
<reference evidence="21" key="1">
    <citation type="submission" date="2020-12" db="EMBL/GenBank/DDBJ databases">
        <title>Antrihabitans popcorni sp. nov. and Antrihabitans auranticaus sp. nov., isolated from a larva cave.</title>
        <authorList>
            <person name="Lee S.D."/>
            <person name="Kim I.S."/>
        </authorList>
    </citation>
    <scope>NUCLEOTIDE SEQUENCE</scope>
    <source>
        <strain evidence="21">YC3-6</strain>
    </source>
</reference>
<dbReference type="PANTHER" id="PTHR12592">
    <property type="entry name" value="ATP-DEPENDENT (S)-NAD(P)H-HYDRATE DEHYDRATASE FAMILY MEMBER"/>
    <property type="match status" value="1"/>
</dbReference>
<keyword evidence="13" id="KW-0511">Multifunctional enzyme</keyword>
<comment type="function">
    <text evidence="14 18">Bifunctional enzyme that catalyzes the epimerization of the S- and R-forms of NAD(P)HX and the dehydration of the S-form of NAD(P)HX at the expense of ADP, which is converted to AMP. This allows the repair of both epimers of NAD(P)HX, a damaged form of NAD(P)H that is a result of enzymatic or heat-dependent hydration.</text>
</comment>
<dbReference type="Gene3D" id="3.40.1190.20">
    <property type="match status" value="1"/>
</dbReference>
<evidence type="ECO:0000256" key="5">
    <source>
        <dbReference type="ARBA" id="ARBA00022723"/>
    </source>
</evidence>
<feature type="binding site" evidence="17">
    <location>
        <position position="243"/>
    </location>
    <ligand>
        <name>(6S)-NADPHX</name>
        <dbReference type="ChEBI" id="CHEBI:64076"/>
    </ligand>
</feature>
<dbReference type="Proteomes" id="UP000655868">
    <property type="component" value="Unassembled WGS sequence"/>
</dbReference>
<comment type="catalytic activity">
    <reaction evidence="2 18">
        <text>(6R)-NADPHX = (6S)-NADPHX</text>
        <dbReference type="Rhea" id="RHEA:32227"/>
        <dbReference type="ChEBI" id="CHEBI:64076"/>
        <dbReference type="ChEBI" id="CHEBI:64077"/>
        <dbReference type="EC" id="5.1.99.6"/>
    </reaction>
</comment>
<dbReference type="InterPro" id="IPR029056">
    <property type="entry name" value="Ribokinase-like"/>
</dbReference>
<keyword evidence="5 18" id="KW-0479">Metal-binding</keyword>
<dbReference type="RefSeq" id="WP_199703229.1">
    <property type="nucleotide sequence ID" value="NZ_JAEMNV010000002.1"/>
</dbReference>
<dbReference type="InterPro" id="IPR004443">
    <property type="entry name" value="YjeF_N_dom"/>
</dbReference>
<dbReference type="Gene3D" id="3.40.50.10260">
    <property type="entry name" value="YjeF N-terminal domain"/>
    <property type="match status" value="1"/>
</dbReference>
<evidence type="ECO:0000256" key="9">
    <source>
        <dbReference type="ARBA" id="ARBA00022958"/>
    </source>
</evidence>
<feature type="binding site" evidence="17">
    <location>
        <position position="409"/>
    </location>
    <ligand>
        <name>(6S)-NADPHX</name>
        <dbReference type="ChEBI" id="CHEBI:64076"/>
    </ligand>
</feature>
<dbReference type="GO" id="GO:0110051">
    <property type="term" value="P:metabolite repair"/>
    <property type="evidence" value="ECO:0007669"/>
    <property type="project" value="TreeGrafter"/>
</dbReference>
<feature type="domain" description="YjeF C-terminal" evidence="19">
    <location>
        <begin position="208"/>
        <end position="470"/>
    </location>
</feature>
<evidence type="ECO:0000259" key="19">
    <source>
        <dbReference type="PROSITE" id="PS51383"/>
    </source>
</evidence>
<accession>A0A934NNQ7</accession>
<dbReference type="GO" id="GO:0052855">
    <property type="term" value="F:ADP-dependent NAD(P)H-hydrate dehydratase activity"/>
    <property type="evidence" value="ECO:0007669"/>
    <property type="project" value="UniProtKB-UniRule"/>
</dbReference>
<evidence type="ECO:0000256" key="4">
    <source>
        <dbReference type="ARBA" id="ARBA00009524"/>
    </source>
</evidence>